<sequence>TTSQTIISDALLPLFQLYLGITESVFGLLGLTLNIVTIIVFIRLGLSDSTNISLTGLAVANIGVSLTMMGYGALNNPLVLRTVSNVETIEAVRLLLLGIPNVLFSRIAGLITAFISLERFLCVAWPLHVKSLVTKRRTISVIFGVYMFMVSSHVPIWLANQIGQRLNPQINVMVVGVISSQNAEELRNVTITITVAVQMTSFAVVAVSTLCMINALRRITEWRKVVISQESRKEKQLVKMAILISAVFIVCSFPSVLANTVMPFFKEFRVQGREKNFFMVSGGFCFTCQLVNATLNTFVYLAMSSRFRDNVYVVFVCQTRKR</sequence>
<feature type="transmembrane region" description="Helical" evidence="5">
    <location>
        <begin position="17"/>
        <end position="42"/>
    </location>
</feature>
<feature type="transmembrane region" description="Helical" evidence="5">
    <location>
        <begin position="237"/>
        <end position="257"/>
    </location>
</feature>
<evidence type="ECO:0000256" key="3">
    <source>
        <dbReference type="ARBA" id="ARBA00022989"/>
    </source>
</evidence>
<dbReference type="AlphaFoldDB" id="A0AAV2HZ32"/>
<dbReference type="GO" id="GO:0004930">
    <property type="term" value="F:G protein-coupled receptor activity"/>
    <property type="evidence" value="ECO:0007669"/>
    <property type="project" value="InterPro"/>
</dbReference>
<organism evidence="7 8">
    <name type="scientific">Lymnaea stagnalis</name>
    <name type="common">Great pond snail</name>
    <name type="synonym">Helix stagnalis</name>
    <dbReference type="NCBI Taxonomy" id="6523"/>
    <lineage>
        <taxon>Eukaryota</taxon>
        <taxon>Metazoa</taxon>
        <taxon>Spiralia</taxon>
        <taxon>Lophotrochozoa</taxon>
        <taxon>Mollusca</taxon>
        <taxon>Gastropoda</taxon>
        <taxon>Heterobranchia</taxon>
        <taxon>Euthyneura</taxon>
        <taxon>Panpulmonata</taxon>
        <taxon>Hygrophila</taxon>
        <taxon>Lymnaeoidea</taxon>
        <taxon>Lymnaeidae</taxon>
        <taxon>Lymnaea</taxon>
    </lineage>
</organism>
<comment type="caution">
    <text evidence="7">The sequence shown here is derived from an EMBL/GenBank/DDBJ whole genome shotgun (WGS) entry which is preliminary data.</text>
</comment>
<feature type="transmembrane region" description="Helical" evidence="5">
    <location>
        <begin position="189"/>
        <end position="216"/>
    </location>
</feature>
<keyword evidence="8" id="KW-1185">Reference proteome</keyword>
<comment type="subcellular location">
    <subcellularLocation>
        <location evidence="1">Membrane</location>
    </subcellularLocation>
</comment>
<evidence type="ECO:0000256" key="1">
    <source>
        <dbReference type="ARBA" id="ARBA00004370"/>
    </source>
</evidence>
<dbReference type="SUPFAM" id="SSF81321">
    <property type="entry name" value="Family A G protein-coupled receptor-like"/>
    <property type="match status" value="1"/>
</dbReference>
<feature type="transmembrane region" description="Helical" evidence="5">
    <location>
        <begin position="54"/>
        <end position="74"/>
    </location>
</feature>
<feature type="transmembrane region" description="Helical" evidence="5">
    <location>
        <begin position="277"/>
        <end position="302"/>
    </location>
</feature>
<evidence type="ECO:0000256" key="4">
    <source>
        <dbReference type="ARBA" id="ARBA00023136"/>
    </source>
</evidence>
<dbReference type="Gene3D" id="1.20.1070.10">
    <property type="entry name" value="Rhodopsin 7-helix transmembrane proteins"/>
    <property type="match status" value="1"/>
</dbReference>
<keyword evidence="2 5" id="KW-0812">Transmembrane</keyword>
<keyword evidence="4 5" id="KW-0472">Membrane</keyword>
<gene>
    <name evidence="7" type="ORF">GSLYS_00012129001</name>
</gene>
<feature type="transmembrane region" description="Helical" evidence="5">
    <location>
        <begin position="94"/>
        <end position="117"/>
    </location>
</feature>
<evidence type="ECO:0000313" key="8">
    <source>
        <dbReference type="Proteomes" id="UP001497497"/>
    </source>
</evidence>
<feature type="non-terminal residue" evidence="7">
    <location>
        <position position="1"/>
    </location>
</feature>
<evidence type="ECO:0000256" key="5">
    <source>
        <dbReference type="SAM" id="Phobius"/>
    </source>
</evidence>
<dbReference type="PANTHER" id="PTHR46641">
    <property type="entry name" value="FMRFAMIDE RECEPTOR-RELATED"/>
    <property type="match status" value="1"/>
</dbReference>
<dbReference type="PANTHER" id="PTHR46641:SF2">
    <property type="entry name" value="FMRFAMIDE RECEPTOR"/>
    <property type="match status" value="1"/>
</dbReference>
<feature type="transmembrane region" description="Helical" evidence="5">
    <location>
        <begin position="138"/>
        <end position="158"/>
    </location>
</feature>
<evidence type="ECO:0000256" key="2">
    <source>
        <dbReference type="ARBA" id="ARBA00022692"/>
    </source>
</evidence>
<feature type="domain" description="G-protein coupled receptors family 1 profile" evidence="6">
    <location>
        <begin position="33"/>
        <end position="300"/>
    </location>
</feature>
<dbReference type="InterPro" id="IPR000276">
    <property type="entry name" value="GPCR_Rhodpsn"/>
</dbReference>
<evidence type="ECO:0000313" key="7">
    <source>
        <dbReference type="EMBL" id="CAL1538308.1"/>
    </source>
</evidence>
<evidence type="ECO:0000259" key="6">
    <source>
        <dbReference type="PROSITE" id="PS50262"/>
    </source>
</evidence>
<dbReference type="EMBL" id="CAXITT010000294">
    <property type="protein sequence ID" value="CAL1538308.1"/>
    <property type="molecule type" value="Genomic_DNA"/>
</dbReference>
<dbReference type="PRINTS" id="PR00237">
    <property type="entry name" value="GPCRRHODOPSN"/>
</dbReference>
<reference evidence="7 8" key="1">
    <citation type="submission" date="2024-04" db="EMBL/GenBank/DDBJ databases">
        <authorList>
            <consortium name="Genoscope - CEA"/>
            <person name="William W."/>
        </authorList>
    </citation>
    <scope>NUCLEOTIDE SEQUENCE [LARGE SCALE GENOMIC DNA]</scope>
</reference>
<proteinExistence type="predicted"/>
<dbReference type="GO" id="GO:0016020">
    <property type="term" value="C:membrane"/>
    <property type="evidence" value="ECO:0007669"/>
    <property type="project" value="UniProtKB-SubCell"/>
</dbReference>
<dbReference type="Pfam" id="PF00001">
    <property type="entry name" value="7tm_1"/>
    <property type="match status" value="1"/>
</dbReference>
<name>A0AAV2HZ32_LYMST</name>
<dbReference type="PROSITE" id="PS50262">
    <property type="entry name" value="G_PROTEIN_RECEP_F1_2"/>
    <property type="match status" value="1"/>
</dbReference>
<dbReference type="InterPro" id="IPR017452">
    <property type="entry name" value="GPCR_Rhodpsn_7TM"/>
</dbReference>
<protein>
    <recommendedName>
        <fullName evidence="6">G-protein coupled receptors family 1 profile domain-containing protein</fullName>
    </recommendedName>
</protein>
<keyword evidence="3 5" id="KW-1133">Transmembrane helix</keyword>
<dbReference type="InterPro" id="IPR052954">
    <property type="entry name" value="GPCR-Ligand_Int"/>
</dbReference>
<accession>A0AAV2HZ32</accession>
<dbReference type="Proteomes" id="UP001497497">
    <property type="component" value="Unassembled WGS sequence"/>
</dbReference>